<organism evidence="5 6">
    <name type="scientific">Lingula anatina</name>
    <name type="common">Brachiopod</name>
    <name type="synonym">Lingula unguis</name>
    <dbReference type="NCBI Taxonomy" id="7574"/>
    <lineage>
        <taxon>Eukaryota</taxon>
        <taxon>Metazoa</taxon>
        <taxon>Spiralia</taxon>
        <taxon>Lophotrochozoa</taxon>
        <taxon>Brachiopoda</taxon>
        <taxon>Linguliformea</taxon>
        <taxon>Lingulata</taxon>
        <taxon>Lingulida</taxon>
        <taxon>Linguloidea</taxon>
        <taxon>Lingulidae</taxon>
        <taxon>Lingula</taxon>
    </lineage>
</organism>
<feature type="domain" description="CUB" evidence="4">
    <location>
        <begin position="245"/>
        <end position="362"/>
    </location>
</feature>
<evidence type="ECO:0000256" key="1">
    <source>
        <dbReference type="ARBA" id="ARBA00022737"/>
    </source>
</evidence>
<evidence type="ECO:0000259" key="4">
    <source>
        <dbReference type="PROSITE" id="PS01180"/>
    </source>
</evidence>
<evidence type="ECO:0000313" key="5">
    <source>
        <dbReference type="Proteomes" id="UP000085678"/>
    </source>
</evidence>
<dbReference type="PANTHER" id="PTHR24251">
    <property type="entry name" value="OVOCHYMASE-RELATED"/>
    <property type="match status" value="1"/>
</dbReference>
<accession>A0A2R2MT52</accession>
<evidence type="ECO:0000256" key="3">
    <source>
        <dbReference type="PROSITE-ProRule" id="PRU00059"/>
    </source>
</evidence>
<dbReference type="GeneID" id="106181012"/>
<sequence length="856" mass="96143">MDTCVEGSGLVVPPASVGYTSARNDSSACTWETTKQPGQVLVLHISFSGTFRHEWIEKCTLAYVDIVQSNSNHRRDRFCGNTNPQYYQYIDGGVRIRFVTHMKGVQLNVLAYNRDSSTLDTCPTEQNPTVYVNPGTLEPFGSANYSHSLQCYWRITSQSPRKNVRFEITEIDVEDFRQCSADSLSVYDGETISKSRLLGKFCGNEKPPVLWSSTSTLHVVFESDNTHEGKGFKAKFDFVSSDTRCPSKYLPKYLISPTSLMPFGLGVQLSDMECHWIVTTPSGHNGMILTLMEFLMDEGVSCSEGRLSIYEITPDSETPLGEYCKESENQRIVFSASGQVRLVFRLTGTAASKGFWMSFNLRPAKCEEVLMSPSGMIKTSSYPASYFPDEHCTWHIQGPRGKVIKLTFMDIDLGDSGDYVEILEPSDIAGVVDRRQRIDKMMSNPYLSSSNKLLVKFRSNNAAGGRGFMAVYDSITAPPVCGGVSNGGEGVISSLDVVINPPHRDCEWIIKAGEGKVLKITFSSLKMQPAFGNSACSYEYVEIRDGATSADLLIGRYCGDALPRDILTSTNEAYVKYHSDHLVNGRRFRLSYKETEAICGGYLTGHEVPFKLTSPRFPRDYPYNVRCKWTVQPLPGDHLVAYVTEIALESSVNCRYDYLEIKSNKNQTTVLRACGTDYPPEFLIDDGVDIYFVADSTISKKGFSMTVTSTRFPKTAELGYTVTYSEPCPNATNFQTDIKTMFRETFFKQSLQPLCVSPPCEFGDTIIICQPNSFVVAFRSLEDLTMYDEQNQYFANISTLISKLSRDSTFLELEHDWFEGYFVTPRKNRRRQKLIPTLKVTCRDKAPIGYQCREGR</sequence>
<protein>
    <submittedName>
        <fullName evidence="6">Cubilin-like</fullName>
    </submittedName>
</protein>
<feature type="domain" description="CUB" evidence="4">
    <location>
        <begin position="122"/>
        <end position="239"/>
    </location>
</feature>
<dbReference type="KEGG" id="lak:106181012"/>
<evidence type="ECO:0000313" key="6">
    <source>
        <dbReference type="RefSeq" id="XP_023933202.1"/>
    </source>
</evidence>
<dbReference type="SMART" id="SM00042">
    <property type="entry name" value="CUB"/>
    <property type="match status" value="5"/>
</dbReference>
<dbReference type="Proteomes" id="UP000085678">
    <property type="component" value="Unplaced"/>
</dbReference>
<dbReference type="Gene3D" id="2.60.120.290">
    <property type="entry name" value="Spermadhesin, CUB domain"/>
    <property type="match status" value="6"/>
</dbReference>
<dbReference type="InterPro" id="IPR000859">
    <property type="entry name" value="CUB_dom"/>
</dbReference>
<proteinExistence type="predicted"/>
<dbReference type="OrthoDB" id="6149183at2759"/>
<dbReference type="FunFam" id="2.60.120.290:FF:000005">
    <property type="entry name" value="Procollagen C-endopeptidase enhancer 1"/>
    <property type="match status" value="2"/>
</dbReference>
<dbReference type="Pfam" id="PF00431">
    <property type="entry name" value="CUB"/>
    <property type="match status" value="6"/>
</dbReference>
<dbReference type="PROSITE" id="PS01180">
    <property type="entry name" value="CUB"/>
    <property type="match status" value="6"/>
</dbReference>
<name>A0A2R2MT52_LINAN</name>
<dbReference type="CDD" id="cd00041">
    <property type="entry name" value="CUB"/>
    <property type="match status" value="5"/>
</dbReference>
<evidence type="ECO:0000256" key="2">
    <source>
        <dbReference type="ARBA" id="ARBA00023157"/>
    </source>
</evidence>
<comment type="caution">
    <text evidence="3">Lacks conserved residue(s) required for the propagation of feature annotation.</text>
</comment>
<feature type="domain" description="CUB" evidence="4">
    <location>
        <begin position="599"/>
        <end position="710"/>
    </location>
</feature>
<keyword evidence="2" id="KW-1015">Disulfide bond</keyword>
<dbReference type="InParanoid" id="A0A2R2MT52"/>
<feature type="domain" description="CUB" evidence="4">
    <location>
        <begin position="481"/>
        <end position="595"/>
    </location>
</feature>
<dbReference type="RefSeq" id="XP_023933202.1">
    <property type="nucleotide sequence ID" value="XM_024077434.1"/>
</dbReference>
<dbReference type="AlphaFoldDB" id="A0A2R2MT52"/>
<dbReference type="SUPFAM" id="SSF49854">
    <property type="entry name" value="Spermadhesin, CUB domain"/>
    <property type="match status" value="6"/>
</dbReference>
<reference evidence="6" key="1">
    <citation type="submission" date="2025-08" db="UniProtKB">
        <authorList>
            <consortium name="RefSeq"/>
        </authorList>
    </citation>
    <scope>IDENTIFICATION</scope>
    <source>
        <tissue evidence="6">Gonads</tissue>
    </source>
</reference>
<dbReference type="InterPro" id="IPR035914">
    <property type="entry name" value="Sperma_CUB_dom_sf"/>
</dbReference>
<feature type="domain" description="CUB" evidence="4">
    <location>
        <begin position="1"/>
        <end position="112"/>
    </location>
</feature>
<keyword evidence="5" id="KW-1185">Reference proteome</keyword>
<feature type="domain" description="CUB" evidence="4">
    <location>
        <begin position="366"/>
        <end position="475"/>
    </location>
</feature>
<gene>
    <name evidence="6" type="primary">LOC106181012</name>
</gene>
<keyword evidence="1" id="KW-0677">Repeat</keyword>